<evidence type="ECO:0000256" key="4">
    <source>
        <dbReference type="ARBA" id="ARBA00032460"/>
    </source>
</evidence>
<dbReference type="InterPro" id="IPR029068">
    <property type="entry name" value="Glyas_Bleomycin-R_OHBP_Dase"/>
</dbReference>
<dbReference type="PROSITE" id="PS51819">
    <property type="entry name" value="VOC"/>
    <property type="match status" value="1"/>
</dbReference>
<evidence type="ECO:0000259" key="6">
    <source>
        <dbReference type="PROSITE" id="PS51819"/>
    </source>
</evidence>
<dbReference type="Gene3D" id="3.10.180.10">
    <property type="entry name" value="2,3-Dihydroxybiphenyl 1,2-Dioxygenase, domain 1"/>
    <property type="match status" value="1"/>
</dbReference>
<comment type="caution">
    <text evidence="7">The sequence shown here is derived from an EMBL/GenBank/DDBJ whole genome shotgun (WGS) entry which is preliminary data.</text>
</comment>
<evidence type="ECO:0000256" key="1">
    <source>
        <dbReference type="ARBA" id="ARBA00022723"/>
    </source>
</evidence>
<dbReference type="Pfam" id="PF00903">
    <property type="entry name" value="Glyoxalase"/>
    <property type="match status" value="1"/>
</dbReference>
<evidence type="ECO:0000313" key="8">
    <source>
        <dbReference type="Proteomes" id="UP000070174"/>
    </source>
</evidence>
<name>A0A133PME4_9FIRM</name>
<gene>
    <name evidence="7" type="ORF">HMPREF3229_01340</name>
</gene>
<accession>A0A133PME4</accession>
<evidence type="ECO:0000256" key="2">
    <source>
        <dbReference type="ARBA" id="ARBA00030291"/>
    </source>
</evidence>
<dbReference type="GO" id="GO:0019243">
    <property type="term" value="P:methylglyoxal catabolic process to D-lactate via S-lactoyl-glutathione"/>
    <property type="evidence" value="ECO:0007669"/>
    <property type="project" value="TreeGrafter"/>
</dbReference>
<dbReference type="GO" id="GO:0046872">
    <property type="term" value="F:metal ion binding"/>
    <property type="evidence" value="ECO:0007669"/>
    <property type="project" value="UniProtKB-KW"/>
</dbReference>
<dbReference type="InterPro" id="IPR018146">
    <property type="entry name" value="Glyoxalase_1_CS"/>
</dbReference>
<dbReference type="PATRIC" id="fig|54005.3.peg.1324"/>
<dbReference type="GO" id="GO:0005737">
    <property type="term" value="C:cytoplasm"/>
    <property type="evidence" value="ECO:0007669"/>
    <property type="project" value="TreeGrafter"/>
</dbReference>
<keyword evidence="1" id="KW-0479">Metal-binding</keyword>
<keyword evidence="7" id="KW-0456">Lyase</keyword>
<dbReference type="Proteomes" id="UP000070174">
    <property type="component" value="Unassembled WGS sequence"/>
</dbReference>
<evidence type="ECO:0000256" key="5">
    <source>
        <dbReference type="ARBA" id="ARBA00033298"/>
    </source>
</evidence>
<evidence type="ECO:0000313" key="7">
    <source>
        <dbReference type="EMBL" id="KXA29714.1"/>
    </source>
</evidence>
<dbReference type="InterPro" id="IPR037523">
    <property type="entry name" value="VOC_core"/>
</dbReference>
<protein>
    <recommendedName>
        <fullName evidence="3">Aldoketomutase</fullName>
    </recommendedName>
    <alternativeName>
        <fullName evidence="2">Ketone-aldehyde mutase</fullName>
    </alternativeName>
    <alternativeName>
        <fullName evidence="4">Methylglyoxalase</fullName>
    </alternativeName>
    <alternativeName>
        <fullName evidence="5">S-D-lactoylglutathione methylglyoxal lyase</fullName>
    </alternativeName>
</protein>
<dbReference type="UniPathway" id="UPA00619">
    <property type="reaction ID" value="UER00675"/>
</dbReference>
<dbReference type="PANTHER" id="PTHR46036:SF5">
    <property type="entry name" value="LACTOYLGLUTATHIONE LYASE"/>
    <property type="match status" value="1"/>
</dbReference>
<dbReference type="PROSITE" id="PS00934">
    <property type="entry name" value="GLYOXALASE_I_1"/>
    <property type="match status" value="1"/>
</dbReference>
<feature type="domain" description="VOC" evidence="6">
    <location>
        <begin position="8"/>
        <end position="129"/>
    </location>
</feature>
<reference evidence="7 8" key="1">
    <citation type="submission" date="2016-01" db="EMBL/GenBank/DDBJ databases">
        <authorList>
            <person name="Oliw E.H."/>
        </authorList>
    </citation>
    <scope>NUCLEOTIDE SEQUENCE [LARGE SCALE GENOMIC DNA]</scope>
    <source>
        <strain evidence="7 8">CMW7756A</strain>
    </source>
</reference>
<dbReference type="AlphaFoldDB" id="A0A133PME4"/>
<evidence type="ECO:0000256" key="3">
    <source>
        <dbReference type="ARBA" id="ARBA00030892"/>
    </source>
</evidence>
<dbReference type="InterPro" id="IPR004360">
    <property type="entry name" value="Glyas_Fos-R_dOase_dom"/>
</dbReference>
<dbReference type="EMBL" id="LRQE01000034">
    <property type="protein sequence ID" value="KXA29714.1"/>
    <property type="molecule type" value="Genomic_DNA"/>
</dbReference>
<dbReference type="PANTHER" id="PTHR46036">
    <property type="entry name" value="LACTOYLGLUTATHIONE LYASE"/>
    <property type="match status" value="1"/>
</dbReference>
<dbReference type="GO" id="GO:0004462">
    <property type="term" value="F:lactoylglutathione lyase activity"/>
    <property type="evidence" value="ECO:0007669"/>
    <property type="project" value="InterPro"/>
</dbReference>
<organism evidence="7">
    <name type="scientific">Peptoniphilus harei</name>
    <dbReference type="NCBI Taxonomy" id="54005"/>
    <lineage>
        <taxon>Bacteria</taxon>
        <taxon>Bacillati</taxon>
        <taxon>Bacillota</taxon>
        <taxon>Tissierellia</taxon>
        <taxon>Tissierellales</taxon>
        <taxon>Peptoniphilaceae</taxon>
        <taxon>Peptoniphilus</taxon>
    </lineage>
</organism>
<proteinExistence type="predicted"/>
<dbReference type="SUPFAM" id="SSF54593">
    <property type="entry name" value="Glyoxalase/Bleomycin resistance protein/Dihydroxybiphenyl dioxygenase"/>
    <property type="match status" value="1"/>
</dbReference>
<sequence>MEKEEDMKFLHTMIRVKDLERSEKFYKEALGFVESRRKDFPEDEFTLLYLKLEDSPFELELTYNYDGRDYTIGDGYGHIAISHPDIKSFREELKNKGYDVTELKALSDKSDSYFFVKDPDGYKIEVIGEKNK</sequence>